<dbReference type="SMART" id="SM00530">
    <property type="entry name" value="HTH_XRE"/>
    <property type="match status" value="1"/>
</dbReference>
<dbReference type="Gene3D" id="1.10.260.40">
    <property type="entry name" value="lambda repressor-like DNA-binding domains"/>
    <property type="match status" value="1"/>
</dbReference>
<sequence>MTGNMTDYAVATGEFIEEWLDDHDMTAAELARRTGCSRKHISTVLAGARVTPEFASKLELVTHVPAERWLALEGQYRADVERLGLQEKLAGSGELLDSFQPSLTVLRKLGIIEGDMRRPGRLMMQLMSFFRVGSPDAMVARNLIPDVAFLRSTVLDVNVASLATWLRLAQIQAVGEPPTSSYSPSGLQSVLPELRPMSRDLDTDPAAGVRKLAEVGVRVVLLEEIKGCRAYGATFWDEYGPVVVLSARGKRDGVLWFTLFHELGHVLLHPRQLFLEDSDDESTNAEGQEAEANSFATQWLVPDDRAREAAALRNEAEVVNFAQEIGVSPGVVMQYLHHHKYWKYWRGQDLYQRVNLQTIGKTA</sequence>
<dbReference type="InterPro" id="IPR010359">
    <property type="entry name" value="IrrE_HExxH"/>
</dbReference>
<reference evidence="3 4" key="1">
    <citation type="submission" date="2017-06" db="EMBL/GenBank/DDBJ databases">
        <authorList>
            <consortium name="Pathogen Informatics"/>
        </authorList>
    </citation>
    <scope>NUCLEOTIDE SEQUENCE [LARGE SCALE GENOMIC DNA]</scope>
    <source>
        <strain evidence="3 4">NCTC11865</strain>
    </source>
</reference>
<dbReference type="InterPro" id="IPR010982">
    <property type="entry name" value="Lambda_DNA-bd_dom_sf"/>
</dbReference>
<dbReference type="PANTHER" id="PTHR43236">
    <property type="entry name" value="ANTITOXIN HIGA1"/>
    <property type="match status" value="1"/>
</dbReference>
<proteinExistence type="inferred from homology"/>
<dbReference type="Proteomes" id="UP000215332">
    <property type="component" value="Chromosome 1"/>
</dbReference>
<dbReference type="CDD" id="cd00093">
    <property type="entry name" value="HTH_XRE"/>
    <property type="match status" value="1"/>
</dbReference>
<evidence type="ECO:0000313" key="4">
    <source>
        <dbReference type="Proteomes" id="UP000215332"/>
    </source>
</evidence>
<evidence type="ECO:0000259" key="2">
    <source>
        <dbReference type="PROSITE" id="PS50943"/>
    </source>
</evidence>
<comment type="similarity">
    <text evidence="1">Belongs to the short-chain fatty acyl-CoA assimilation regulator (ScfR) family.</text>
</comment>
<dbReference type="RefSeq" id="WP_021104923.1">
    <property type="nucleotide sequence ID" value="NZ_CALTUW010000011.1"/>
</dbReference>
<organism evidence="3 4">
    <name type="scientific">Cutibacterium granulosum</name>
    <dbReference type="NCBI Taxonomy" id="33011"/>
    <lineage>
        <taxon>Bacteria</taxon>
        <taxon>Bacillati</taxon>
        <taxon>Actinomycetota</taxon>
        <taxon>Actinomycetes</taxon>
        <taxon>Propionibacteriales</taxon>
        <taxon>Propionibacteriaceae</taxon>
        <taxon>Cutibacterium</taxon>
    </lineage>
</organism>
<dbReference type="Gene3D" id="1.10.10.2910">
    <property type="match status" value="1"/>
</dbReference>
<dbReference type="PROSITE" id="PS50943">
    <property type="entry name" value="HTH_CROC1"/>
    <property type="match status" value="1"/>
</dbReference>
<name>A0A239VYI2_9ACTN</name>
<dbReference type="PANTHER" id="PTHR43236:SF1">
    <property type="entry name" value="BLL7220 PROTEIN"/>
    <property type="match status" value="1"/>
</dbReference>
<dbReference type="Pfam" id="PF06114">
    <property type="entry name" value="Peptidase_M78"/>
    <property type="match status" value="1"/>
</dbReference>
<dbReference type="SUPFAM" id="SSF47413">
    <property type="entry name" value="lambda repressor-like DNA-binding domains"/>
    <property type="match status" value="1"/>
</dbReference>
<gene>
    <name evidence="3" type="ORF">SAMEA4412665_00004</name>
</gene>
<dbReference type="GO" id="GO:0003677">
    <property type="term" value="F:DNA binding"/>
    <property type="evidence" value="ECO:0007669"/>
    <property type="project" value="InterPro"/>
</dbReference>
<protein>
    <submittedName>
        <fullName evidence="3">Plasmid maintenance system antidote protein</fullName>
    </submittedName>
</protein>
<dbReference type="InterPro" id="IPR052345">
    <property type="entry name" value="Rad_response_metalloprotease"/>
</dbReference>
<dbReference type="KEGG" id="cgrn:4412665_00004"/>
<dbReference type="InterPro" id="IPR001387">
    <property type="entry name" value="Cro/C1-type_HTH"/>
</dbReference>
<feature type="domain" description="HTH cro/C1-type" evidence="2">
    <location>
        <begin position="16"/>
        <end position="69"/>
    </location>
</feature>
<dbReference type="EMBL" id="LT906441">
    <property type="protein sequence ID" value="SNV27307.1"/>
    <property type="molecule type" value="Genomic_DNA"/>
</dbReference>
<dbReference type="AlphaFoldDB" id="A0A239VYI2"/>
<evidence type="ECO:0000256" key="1">
    <source>
        <dbReference type="ARBA" id="ARBA00007227"/>
    </source>
</evidence>
<accession>A0A239VYI2</accession>
<evidence type="ECO:0000313" key="3">
    <source>
        <dbReference type="EMBL" id="SNV27307.1"/>
    </source>
</evidence>